<name>A0ABZ2K6R2_9BACT</name>
<evidence type="ECO:0000256" key="1">
    <source>
        <dbReference type="ARBA" id="ARBA00022553"/>
    </source>
</evidence>
<keyword evidence="5" id="KW-1185">Reference proteome</keyword>
<dbReference type="RefSeq" id="WP_394842650.1">
    <property type="nucleotide sequence ID" value="NZ_CP089982.1"/>
</dbReference>
<organism evidence="4 5">
    <name type="scientific">Pendulispora brunnea</name>
    <dbReference type="NCBI Taxonomy" id="2905690"/>
    <lineage>
        <taxon>Bacteria</taxon>
        <taxon>Pseudomonadati</taxon>
        <taxon>Myxococcota</taxon>
        <taxon>Myxococcia</taxon>
        <taxon>Myxococcales</taxon>
        <taxon>Sorangiineae</taxon>
        <taxon>Pendulisporaceae</taxon>
        <taxon>Pendulispora</taxon>
    </lineage>
</organism>
<dbReference type="SMART" id="SM00448">
    <property type="entry name" value="REC"/>
    <property type="match status" value="1"/>
</dbReference>
<dbReference type="InterPro" id="IPR001789">
    <property type="entry name" value="Sig_transdc_resp-reg_receiver"/>
</dbReference>
<evidence type="ECO:0000256" key="2">
    <source>
        <dbReference type="PROSITE-ProRule" id="PRU00169"/>
    </source>
</evidence>
<dbReference type="PANTHER" id="PTHR44591">
    <property type="entry name" value="STRESS RESPONSE REGULATOR PROTEIN 1"/>
    <property type="match status" value="1"/>
</dbReference>
<dbReference type="InterPro" id="IPR011006">
    <property type="entry name" value="CheY-like_superfamily"/>
</dbReference>
<evidence type="ECO:0000313" key="5">
    <source>
        <dbReference type="Proteomes" id="UP001379533"/>
    </source>
</evidence>
<dbReference type="PROSITE" id="PS50110">
    <property type="entry name" value="RESPONSE_REGULATORY"/>
    <property type="match status" value="1"/>
</dbReference>
<dbReference type="EMBL" id="CP089982">
    <property type="protein sequence ID" value="WXA92031.1"/>
    <property type="molecule type" value="Genomic_DNA"/>
</dbReference>
<dbReference type="Proteomes" id="UP001379533">
    <property type="component" value="Chromosome"/>
</dbReference>
<dbReference type="SUPFAM" id="SSF52172">
    <property type="entry name" value="CheY-like"/>
    <property type="match status" value="1"/>
</dbReference>
<dbReference type="Pfam" id="PF00072">
    <property type="entry name" value="Response_reg"/>
    <property type="match status" value="1"/>
</dbReference>
<feature type="modified residue" description="4-aspartylphosphate" evidence="2">
    <location>
        <position position="68"/>
    </location>
</feature>
<accession>A0ABZ2K6R2</accession>
<protein>
    <submittedName>
        <fullName evidence="4">Response regulator</fullName>
    </submittedName>
</protein>
<dbReference type="Gene3D" id="3.40.50.2300">
    <property type="match status" value="1"/>
</dbReference>
<dbReference type="PANTHER" id="PTHR44591:SF23">
    <property type="entry name" value="CHEY SUBFAMILY"/>
    <property type="match status" value="1"/>
</dbReference>
<evidence type="ECO:0000259" key="3">
    <source>
        <dbReference type="PROSITE" id="PS50110"/>
    </source>
</evidence>
<dbReference type="InterPro" id="IPR050595">
    <property type="entry name" value="Bact_response_regulator"/>
</dbReference>
<evidence type="ECO:0000313" key="4">
    <source>
        <dbReference type="EMBL" id="WXA92031.1"/>
    </source>
</evidence>
<proteinExistence type="predicted"/>
<feature type="domain" description="Response regulatory" evidence="3">
    <location>
        <begin position="19"/>
        <end position="137"/>
    </location>
</feature>
<gene>
    <name evidence="4" type="ORF">LZC95_36965</name>
</gene>
<keyword evidence="1 2" id="KW-0597">Phosphoprotein</keyword>
<dbReference type="CDD" id="cd17580">
    <property type="entry name" value="REC_2_DhkD-like"/>
    <property type="match status" value="1"/>
</dbReference>
<sequence length="155" mass="16877">MRLQQVPDGSKRYILQKLHILVVEDDRDSRSMISRFLQQAGARVTAVCDAFEALQVIRAVRPDVILSDIAMPGMDGHALIRHVRSSPAAMGALVPAIAVSAFAAHDDRMTAIHAGFDEHLAKPVDFGAMLQAILRVVREKRDTSDKATIPPVASS</sequence>
<reference evidence="4 5" key="1">
    <citation type="submission" date="2021-12" db="EMBL/GenBank/DDBJ databases">
        <title>Discovery of the Pendulisporaceae a myxobacterial family with distinct sporulation behavior and unique specialized metabolism.</title>
        <authorList>
            <person name="Garcia R."/>
            <person name="Popoff A."/>
            <person name="Bader C.D."/>
            <person name="Loehr J."/>
            <person name="Walesch S."/>
            <person name="Walt C."/>
            <person name="Boldt J."/>
            <person name="Bunk B."/>
            <person name="Haeckl F.J.F.P.J."/>
            <person name="Gunesch A.P."/>
            <person name="Birkelbach J."/>
            <person name="Nuebel U."/>
            <person name="Pietschmann T."/>
            <person name="Bach T."/>
            <person name="Mueller R."/>
        </authorList>
    </citation>
    <scope>NUCLEOTIDE SEQUENCE [LARGE SCALE GENOMIC DNA]</scope>
    <source>
        <strain evidence="4 5">MSr12523</strain>
    </source>
</reference>